<evidence type="ECO:0000313" key="1">
    <source>
        <dbReference type="EnsemblMetazoa" id="Aqu2.1.34387_001"/>
    </source>
</evidence>
<dbReference type="EnsemblMetazoa" id="Aqu2.1.34387_001">
    <property type="protein sequence ID" value="Aqu2.1.34387_001"/>
    <property type="gene ID" value="Aqu2.1.34387"/>
</dbReference>
<accession>A0A1X7V4A9</accession>
<proteinExistence type="predicted"/>
<name>A0A1X7V4A9_AMPQE</name>
<protein>
    <submittedName>
        <fullName evidence="1">Uncharacterized protein</fullName>
    </submittedName>
</protein>
<organism evidence="1">
    <name type="scientific">Amphimedon queenslandica</name>
    <name type="common">Sponge</name>
    <dbReference type="NCBI Taxonomy" id="400682"/>
    <lineage>
        <taxon>Eukaryota</taxon>
        <taxon>Metazoa</taxon>
        <taxon>Porifera</taxon>
        <taxon>Demospongiae</taxon>
        <taxon>Heteroscleromorpha</taxon>
        <taxon>Haplosclerida</taxon>
        <taxon>Niphatidae</taxon>
        <taxon>Amphimedon</taxon>
    </lineage>
</organism>
<reference evidence="1" key="1">
    <citation type="submission" date="2017-05" db="UniProtKB">
        <authorList>
            <consortium name="EnsemblMetazoa"/>
        </authorList>
    </citation>
    <scope>IDENTIFICATION</scope>
</reference>
<sequence>MLIEPAGSLLSSNLLSFMNSAPTLWTGSHLGTSGTPAPDSHQPFFPRWDASFLGHAAGYATGQPGSFQDSAFSPLLTPPTCSWKGRGGHQIGRLRRLP</sequence>
<dbReference type="InParanoid" id="A0A1X7V4A9"/>
<dbReference type="AlphaFoldDB" id="A0A1X7V4A9"/>